<dbReference type="GO" id="GO:0045493">
    <property type="term" value="P:xylan catabolic process"/>
    <property type="evidence" value="ECO:0007669"/>
    <property type="project" value="UniProtKB-KW"/>
</dbReference>
<dbReference type="InterPro" id="IPR024655">
    <property type="entry name" value="Asl1_glyco_hydro_catalytic"/>
</dbReference>
<keyword evidence="2" id="KW-0326">Glycosidase</keyword>
<accession>A0A0G1FRQ7</accession>
<keyword evidence="2" id="KW-0624">Polysaccharide degradation</keyword>
<dbReference type="InterPro" id="IPR051923">
    <property type="entry name" value="Glycosyl_Hydrolase_39"/>
</dbReference>
<dbReference type="PANTHER" id="PTHR12631:SF10">
    <property type="entry name" value="BETA-XYLOSIDASE-LIKE PROTEIN-RELATED"/>
    <property type="match status" value="1"/>
</dbReference>
<dbReference type="PROSITE" id="PS00018">
    <property type="entry name" value="EF_HAND_1"/>
    <property type="match status" value="1"/>
</dbReference>
<dbReference type="SUPFAM" id="SSF51445">
    <property type="entry name" value="(Trans)glycosidases"/>
    <property type="match status" value="1"/>
</dbReference>
<evidence type="ECO:0000313" key="3">
    <source>
        <dbReference type="Proteomes" id="UP000034894"/>
    </source>
</evidence>
<dbReference type="PANTHER" id="PTHR12631">
    <property type="entry name" value="ALPHA-L-IDURONIDASE"/>
    <property type="match status" value="1"/>
</dbReference>
<name>A0A0G1FRQ7_9BACT</name>
<keyword evidence="2" id="KW-0858">Xylan degradation</keyword>
<dbReference type="SUPFAM" id="SSF63446">
    <property type="entry name" value="Type I dockerin domain"/>
    <property type="match status" value="1"/>
</dbReference>
<comment type="caution">
    <text evidence="2">The sequence shown here is derived from an EMBL/GenBank/DDBJ whole genome shotgun (WGS) entry which is preliminary data.</text>
</comment>
<dbReference type="Proteomes" id="UP000034894">
    <property type="component" value="Unassembled WGS sequence"/>
</dbReference>
<dbReference type="InterPro" id="IPR018247">
    <property type="entry name" value="EF_Hand_1_Ca_BS"/>
</dbReference>
<dbReference type="EMBL" id="LCFP01000006">
    <property type="protein sequence ID" value="KKS97701.1"/>
    <property type="molecule type" value="Genomic_DNA"/>
</dbReference>
<dbReference type="Pfam" id="PF11790">
    <property type="entry name" value="Glyco_hydro_cc"/>
    <property type="match status" value="1"/>
</dbReference>
<dbReference type="InterPro" id="IPR017853">
    <property type="entry name" value="GH"/>
</dbReference>
<gene>
    <name evidence="2" type="ORF">UV73_C0006G0055</name>
</gene>
<reference evidence="2 3" key="1">
    <citation type="journal article" date="2015" name="Nature">
        <title>rRNA introns, odd ribosomes, and small enigmatic genomes across a large radiation of phyla.</title>
        <authorList>
            <person name="Brown C.T."/>
            <person name="Hug L.A."/>
            <person name="Thomas B.C."/>
            <person name="Sharon I."/>
            <person name="Castelle C.J."/>
            <person name="Singh A."/>
            <person name="Wilkins M.J."/>
            <person name="Williams K.H."/>
            <person name="Banfield J.F."/>
        </authorList>
    </citation>
    <scope>NUCLEOTIDE SEQUENCE [LARGE SCALE GENOMIC DNA]</scope>
</reference>
<dbReference type="GO" id="GO:0004553">
    <property type="term" value="F:hydrolase activity, hydrolyzing O-glycosyl compounds"/>
    <property type="evidence" value="ECO:0007669"/>
    <property type="project" value="InterPro"/>
</dbReference>
<dbReference type="Pfam" id="PF00404">
    <property type="entry name" value="Dockerin_1"/>
    <property type="match status" value="1"/>
</dbReference>
<dbReference type="Gene3D" id="1.10.1330.10">
    <property type="entry name" value="Dockerin domain"/>
    <property type="match status" value="1"/>
</dbReference>
<sequence length="421" mass="47970">MSIIKAVILFFIFQFEIFIIPNSLYAQERIYGLHADLPMPLASQQGISLEEQIDIIKKTGTKMVRLRMSWDEIEKIQGQYHWNQTDDILSLLKINDLEPLMIIRDTPYWAKSDSNCGGLLIKDKICPPKLTDWGKFIQKSVERYGYQTGGLAYIRYWEIWNEPNSSLMFSGTVDEYFDILKEANLIIHNIDPSSKVLNGGITHNGILNSDGNNWVDNLLKKQGIAQAFDIFNFHLYGAVDNPENTFNKVKNLLNIYNLGLKSVWVTETNPSETSEESLAAVMSSWHQRIFNQSVKAVFFFTLPNWCQKDTQDPVWCDQNVYTTERRIGGLVKASDFRTNTLAYVSYKNMTGENITPTLIISLSPAIKSGDANKDNKVDGLDYVIWLNHYNQSATGAGYGDFNNSGKVDGLDYVIWLNNYGK</sequence>
<feature type="domain" description="Asl1-like glycosyl hydrolase catalytic" evidence="1">
    <location>
        <begin position="183"/>
        <end position="301"/>
    </location>
</feature>
<dbReference type="InterPro" id="IPR002105">
    <property type="entry name" value="Dockerin_1_rpt"/>
</dbReference>
<proteinExistence type="predicted"/>
<keyword evidence="2" id="KW-0378">Hydrolase</keyword>
<evidence type="ECO:0000259" key="1">
    <source>
        <dbReference type="Pfam" id="PF11790"/>
    </source>
</evidence>
<dbReference type="Gene3D" id="3.20.20.80">
    <property type="entry name" value="Glycosidases"/>
    <property type="match status" value="1"/>
</dbReference>
<dbReference type="InterPro" id="IPR036439">
    <property type="entry name" value="Dockerin_dom_sf"/>
</dbReference>
<dbReference type="STRING" id="1618443.UV73_C0006G0055"/>
<protein>
    <submittedName>
        <fullName evidence="2">Beta-1,4-xylanase</fullName>
    </submittedName>
</protein>
<dbReference type="AlphaFoldDB" id="A0A0G1FRQ7"/>
<organism evidence="2 3">
    <name type="scientific">Candidatus Gottesmanbacteria bacterium GW2011_GWA2_43_14</name>
    <dbReference type="NCBI Taxonomy" id="1618443"/>
    <lineage>
        <taxon>Bacteria</taxon>
        <taxon>Candidatus Gottesmaniibacteriota</taxon>
    </lineage>
</organism>
<evidence type="ECO:0000313" key="2">
    <source>
        <dbReference type="EMBL" id="KKS97701.1"/>
    </source>
</evidence>
<keyword evidence="2" id="KW-0119">Carbohydrate metabolism</keyword>